<comment type="similarity">
    <text evidence="2">Belongs to the GSP F family.</text>
</comment>
<evidence type="ECO:0000256" key="6">
    <source>
        <dbReference type="ARBA" id="ARBA00023136"/>
    </source>
</evidence>
<gene>
    <name evidence="9" type="ORF">BXY66_3556</name>
</gene>
<dbReference type="RefSeq" id="WP_132861685.1">
    <property type="nucleotide sequence ID" value="NZ_SMGR01000004.1"/>
</dbReference>
<dbReference type="PANTHER" id="PTHR30012">
    <property type="entry name" value="GENERAL SECRETION PATHWAY PROTEIN"/>
    <property type="match status" value="1"/>
</dbReference>
<dbReference type="GO" id="GO:0005886">
    <property type="term" value="C:plasma membrane"/>
    <property type="evidence" value="ECO:0007669"/>
    <property type="project" value="UniProtKB-SubCell"/>
</dbReference>
<comment type="subcellular location">
    <subcellularLocation>
        <location evidence="1">Cell membrane</location>
        <topology evidence="1">Multi-pass membrane protein</topology>
    </subcellularLocation>
</comment>
<keyword evidence="6 7" id="KW-0472">Membrane</keyword>
<feature type="transmembrane region" description="Helical" evidence="7">
    <location>
        <begin position="375"/>
        <end position="396"/>
    </location>
</feature>
<evidence type="ECO:0000256" key="2">
    <source>
        <dbReference type="ARBA" id="ARBA00005745"/>
    </source>
</evidence>
<evidence type="ECO:0000256" key="7">
    <source>
        <dbReference type="SAM" id="Phobius"/>
    </source>
</evidence>
<proteinExistence type="inferred from homology"/>
<evidence type="ECO:0000256" key="1">
    <source>
        <dbReference type="ARBA" id="ARBA00004651"/>
    </source>
</evidence>
<dbReference type="OrthoDB" id="9805682at2"/>
<keyword evidence="3" id="KW-1003">Cell membrane</keyword>
<dbReference type="Gene3D" id="1.20.81.30">
    <property type="entry name" value="Type II secretion system (T2SS), domain F"/>
    <property type="match status" value="2"/>
</dbReference>
<dbReference type="GO" id="GO:0015628">
    <property type="term" value="P:protein secretion by the type II secretion system"/>
    <property type="evidence" value="ECO:0007669"/>
    <property type="project" value="TreeGrafter"/>
</dbReference>
<keyword evidence="4 7" id="KW-0812">Transmembrane</keyword>
<protein>
    <submittedName>
        <fullName evidence="9">Type II secretion system protein F (GspF)</fullName>
    </submittedName>
</protein>
<dbReference type="InterPro" id="IPR003004">
    <property type="entry name" value="GspF/PilC"/>
</dbReference>
<dbReference type="PANTHER" id="PTHR30012:SF0">
    <property type="entry name" value="TYPE II SECRETION SYSTEM PROTEIN F-RELATED"/>
    <property type="match status" value="1"/>
</dbReference>
<accession>A0A4V2Q1X9</accession>
<dbReference type="Proteomes" id="UP000295673">
    <property type="component" value="Unassembled WGS sequence"/>
</dbReference>
<feature type="domain" description="Type II secretion system protein GspF" evidence="8">
    <location>
        <begin position="69"/>
        <end position="190"/>
    </location>
</feature>
<evidence type="ECO:0000256" key="3">
    <source>
        <dbReference type="ARBA" id="ARBA00022475"/>
    </source>
</evidence>
<evidence type="ECO:0000259" key="8">
    <source>
        <dbReference type="Pfam" id="PF00482"/>
    </source>
</evidence>
<organism evidence="9 10">
    <name type="scientific">Shimia isoporae</name>
    <dbReference type="NCBI Taxonomy" id="647720"/>
    <lineage>
        <taxon>Bacteria</taxon>
        <taxon>Pseudomonadati</taxon>
        <taxon>Pseudomonadota</taxon>
        <taxon>Alphaproteobacteria</taxon>
        <taxon>Rhodobacterales</taxon>
        <taxon>Roseobacteraceae</taxon>
    </lineage>
</organism>
<name>A0A4V2Q1X9_9RHOB</name>
<evidence type="ECO:0000256" key="4">
    <source>
        <dbReference type="ARBA" id="ARBA00022692"/>
    </source>
</evidence>
<reference evidence="9 10" key="1">
    <citation type="submission" date="2019-03" db="EMBL/GenBank/DDBJ databases">
        <title>Genomic Encyclopedia of Archaeal and Bacterial Type Strains, Phase II (KMG-II): from individual species to whole genera.</title>
        <authorList>
            <person name="Goeker M."/>
        </authorList>
    </citation>
    <scope>NUCLEOTIDE SEQUENCE [LARGE SCALE GENOMIC DNA]</scope>
    <source>
        <strain evidence="9 10">DSM 26433</strain>
    </source>
</reference>
<dbReference type="EMBL" id="SMGR01000004">
    <property type="protein sequence ID" value="TCK99852.1"/>
    <property type="molecule type" value="Genomic_DNA"/>
</dbReference>
<dbReference type="PRINTS" id="PR00812">
    <property type="entry name" value="BCTERIALGSPF"/>
</dbReference>
<evidence type="ECO:0000313" key="9">
    <source>
        <dbReference type="EMBL" id="TCK99852.1"/>
    </source>
</evidence>
<comment type="caution">
    <text evidence="9">The sequence shown here is derived from an EMBL/GenBank/DDBJ whole genome shotgun (WGS) entry which is preliminary data.</text>
</comment>
<evidence type="ECO:0000256" key="5">
    <source>
        <dbReference type="ARBA" id="ARBA00022989"/>
    </source>
</evidence>
<dbReference type="AlphaFoldDB" id="A0A4V2Q1X9"/>
<dbReference type="InterPro" id="IPR042094">
    <property type="entry name" value="T2SS_GspF_sf"/>
</dbReference>
<feature type="transmembrane region" description="Helical" evidence="7">
    <location>
        <begin position="168"/>
        <end position="188"/>
    </location>
</feature>
<dbReference type="Pfam" id="PF00482">
    <property type="entry name" value="T2SSF"/>
    <property type="match status" value="2"/>
</dbReference>
<dbReference type="InterPro" id="IPR018076">
    <property type="entry name" value="T2SS_GspF_dom"/>
</dbReference>
<feature type="transmembrane region" description="Helical" evidence="7">
    <location>
        <begin position="223"/>
        <end position="243"/>
    </location>
</feature>
<keyword evidence="10" id="KW-1185">Reference proteome</keyword>
<sequence>MRPFSYVAYDADGARTKGLILADTESDASARLRAQGLFVSELSVSRQRTNLTERLRRSARLNSDLQAVFARQMAVLLSAEMPLEAALEAIRTSGNGTTLSTVATRARAALMQGSTLAEALEEAGAGFPAYVTAAIHAGEGAGELAAVFEELARHLENLGNEKAEIVSALVYPAFVAAVSFLVCAILMINVAPEIVAMFEISGQPLPPLTQYVLAVSDWIQDNFTLVSTIIGGFALLIVASSRLQALRTIRDRFLLRLPLIGRLMRRAAAVQYLRTLALVLASRQTVPVAVQNAARVLDIARFQTEGESVLIALQEGASLSDALDRLSIIPPVARQLIGAGEMSARLAPMTERSAILVESDLTSERKRIAALLEPMLMMLVGAFVLLIVLAVLLPIFDLQAVVAG</sequence>
<feature type="domain" description="Type II secretion system protein GspF" evidence="8">
    <location>
        <begin position="272"/>
        <end position="394"/>
    </location>
</feature>
<evidence type="ECO:0000313" key="10">
    <source>
        <dbReference type="Proteomes" id="UP000295673"/>
    </source>
</evidence>
<keyword evidence="5 7" id="KW-1133">Transmembrane helix</keyword>